<evidence type="ECO:0000256" key="3">
    <source>
        <dbReference type="ARBA" id="ARBA00023125"/>
    </source>
</evidence>
<keyword evidence="4" id="KW-0233">DNA recombination</keyword>
<dbReference type="GO" id="GO:0015074">
    <property type="term" value="P:DNA integration"/>
    <property type="evidence" value="ECO:0007669"/>
    <property type="project" value="UniProtKB-KW"/>
</dbReference>
<dbReference type="InterPro" id="IPR006120">
    <property type="entry name" value="Resolvase_HTH_dom"/>
</dbReference>
<dbReference type="AlphaFoldDB" id="A0A0P9U9Q6"/>
<organism evidence="6 7">
    <name type="scientific">Pseudomonas meliae</name>
    <dbReference type="NCBI Taxonomy" id="86176"/>
    <lineage>
        <taxon>Bacteria</taxon>
        <taxon>Pseudomonadati</taxon>
        <taxon>Pseudomonadota</taxon>
        <taxon>Gammaproteobacteria</taxon>
        <taxon>Pseudomonadales</taxon>
        <taxon>Pseudomonadaceae</taxon>
        <taxon>Pseudomonas</taxon>
    </lineage>
</organism>
<evidence type="ECO:0000256" key="2">
    <source>
        <dbReference type="ARBA" id="ARBA00022908"/>
    </source>
</evidence>
<dbReference type="Pfam" id="PF00239">
    <property type="entry name" value="Resolvase"/>
    <property type="match status" value="1"/>
</dbReference>
<dbReference type="SUPFAM" id="SSF53041">
    <property type="entry name" value="Resolvase-like"/>
    <property type="match status" value="1"/>
</dbReference>
<dbReference type="Gene3D" id="3.40.50.1390">
    <property type="entry name" value="Resolvase, N-terminal catalytic domain"/>
    <property type="match status" value="1"/>
</dbReference>
<dbReference type="FunFam" id="1.10.10.60:FF:000352">
    <property type="entry name" value="Site-specific DNA recombinase"/>
    <property type="match status" value="1"/>
</dbReference>
<dbReference type="InterPro" id="IPR050639">
    <property type="entry name" value="SSR_resolvase"/>
</dbReference>
<evidence type="ECO:0000313" key="7">
    <source>
        <dbReference type="Proteomes" id="UP000050455"/>
    </source>
</evidence>
<evidence type="ECO:0000256" key="1">
    <source>
        <dbReference type="ARBA" id="ARBA00009913"/>
    </source>
</evidence>
<dbReference type="PANTHER" id="PTHR30461:SF2">
    <property type="entry name" value="SERINE RECOMBINASE PINE-RELATED"/>
    <property type="match status" value="1"/>
</dbReference>
<dbReference type="InterPro" id="IPR006119">
    <property type="entry name" value="Resolv_N"/>
</dbReference>
<dbReference type="Proteomes" id="UP000050455">
    <property type="component" value="Unassembled WGS sequence"/>
</dbReference>
<dbReference type="PROSITE" id="PS51736">
    <property type="entry name" value="RECOMBINASES_3"/>
    <property type="match status" value="1"/>
</dbReference>
<evidence type="ECO:0000259" key="5">
    <source>
        <dbReference type="PROSITE" id="PS51736"/>
    </source>
</evidence>
<dbReference type="PATRIC" id="fig|86176.4.peg.2378"/>
<dbReference type="SUPFAM" id="SSF46689">
    <property type="entry name" value="Homeodomain-like"/>
    <property type="match status" value="1"/>
</dbReference>
<sequence>MLREGDTLVVWKLDRLGRSVKNLVDLVASLHKQGVQFKSLTDAIDTGTPSGRFFFHVMASLAEMERELTVERTRAGLQVARQLGRTGGRKRQMTDSKIVSAKKLLANGVPPREVAKNLGVSVPTLYRWIPASSHV</sequence>
<dbReference type="InterPro" id="IPR006118">
    <property type="entry name" value="Recombinase_CS"/>
</dbReference>
<dbReference type="InterPro" id="IPR009057">
    <property type="entry name" value="Homeodomain-like_sf"/>
</dbReference>
<dbReference type="CDD" id="cd03768">
    <property type="entry name" value="SR_ResInv"/>
    <property type="match status" value="1"/>
</dbReference>
<keyword evidence="3" id="KW-0238">DNA-binding</keyword>
<keyword evidence="7" id="KW-1185">Reference proteome</keyword>
<protein>
    <recommendedName>
        <fullName evidence="5">Resolvase/invertase-type recombinase catalytic domain-containing protein</fullName>
    </recommendedName>
</protein>
<comment type="caution">
    <text evidence="6">The sequence shown here is derived from an EMBL/GenBank/DDBJ whole genome shotgun (WGS) entry which is preliminary data.</text>
</comment>
<reference evidence="6 7" key="1">
    <citation type="submission" date="2015-09" db="EMBL/GenBank/DDBJ databases">
        <title>Genome announcement of multiple Pseudomonas syringae strains.</title>
        <authorList>
            <person name="Thakur S."/>
            <person name="Wang P.W."/>
            <person name="Gong Y."/>
            <person name="Weir B.S."/>
            <person name="Guttman D.S."/>
        </authorList>
    </citation>
    <scope>NUCLEOTIDE SEQUENCE [LARGE SCALE GENOMIC DNA]</scope>
    <source>
        <strain evidence="6 7">ICMP6289</strain>
    </source>
</reference>
<evidence type="ECO:0000256" key="4">
    <source>
        <dbReference type="ARBA" id="ARBA00023172"/>
    </source>
</evidence>
<comment type="similarity">
    <text evidence="1">Belongs to the site-specific recombinase resolvase family.</text>
</comment>
<dbReference type="GO" id="GO:0003677">
    <property type="term" value="F:DNA binding"/>
    <property type="evidence" value="ECO:0007669"/>
    <property type="project" value="UniProtKB-KW"/>
</dbReference>
<dbReference type="CDD" id="cd00569">
    <property type="entry name" value="HTH_Hin_like"/>
    <property type="match status" value="1"/>
</dbReference>
<keyword evidence="2" id="KW-0229">DNA integration</keyword>
<gene>
    <name evidence="6" type="ORF">ALO64_200054</name>
</gene>
<dbReference type="SMART" id="SM00857">
    <property type="entry name" value="Resolvase"/>
    <property type="match status" value="1"/>
</dbReference>
<dbReference type="GO" id="GO:0000150">
    <property type="term" value="F:DNA strand exchange activity"/>
    <property type="evidence" value="ECO:0007669"/>
    <property type="project" value="InterPro"/>
</dbReference>
<name>A0A0P9U9Q6_9PSED</name>
<dbReference type="PANTHER" id="PTHR30461">
    <property type="entry name" value="DNA-INVERTASE FROM LAMBDOID PROPHAGE"/>
    <property type="match status" value="1"/>
</dbReference>
<dbReference type="Pfam" id="PF02796">
    <property type="entry name" value="HTH_7"/>
    <property type="match status" value="1"/>
</dbReference>
<feature type="domain" description="Resolvase/invertase-type recombinase catalytic" evidence="5">
    <location>
        <begin position="1"/>
        <end position="84"/>
    </location>
</feature>
<proteinExistence type="inferred from homology"/>
<dbReference type="InterPro" id="IPR036162">
    <property type="entry name" value="Resolvase-like_N_sf"/>
</dbReference>
<evidence type="ECO:0000313" key="6">
    <source>
        <dbReference type="EMBL" id="KPX84992.1"/>
    </source>
</evidence>
<accession>A0A0P9U9Q6</accession>
<dbReference type="Gene3D" id="1.10.10.60">
    <property type="entry name" value="Homeodomain-like"/>
    <property type="match status" value="1"/>
</dbReference>
<dbReference type="EMBL" id="LJQT01000337">
    <property type="protein sequence ID" value="KPX84992.1"/>
    <property type="molecule type" value="Genomic_DNA"/>
</dbReference>
<dbReference type="PROSITE" id="PS00398">
    <property type="entry name" value="RECOMBINASES_2"/>
    <property type="match status" value="1"/>
</dbReference>